<reference evidence="1" key="2">
    <citation type="submission" date="2018-03" db="EMBL/GenBank/DDBJ databases">
        <title>The Triticum urartu genome reveals the dynamic nature of wheat genome evolution.</title>
        <authorList>
            <person name="Ling H."/>
            <person name="Ma B."/>
            <person name="Shi X."/>
            <person name="Liu H."/>
            <person name="Dong L."/>
            <person name="Sun H."/>
            <person name="Cao Y."/>
            <person name="Gao Q."/>
            <person name="Zheng S."/>
            <person name="Li Y."/>
            <person name="Yu Y."/>
            <person name="Du H."/>
            <person name="Qi M."/>
            <person name="Li Y."/>
            <person name="Yu H."/>
            <person name="Cui Y."/>
            <person name="Wang N."/>
            <person name="Chen C."/>
            <person name="Wu H."/>
            <person name="Zhao Y."/>
            <person name="Zhang J."/>
            <person name="Li Y."/>
            <person name="Zhou W."/>
            <person name="Zhang B."/>
            <person name="Hu W."/>
            <person name="Eijk M."/>
            <person name="Tang J."/>
            <person name="Witsenboer H."/>
            <person name="Zhao S."/>
            <person name="Li Z."/>
            <person name="Zhang A."/>
            <person name="Wang D."/>
            <person name="Liang C."/>
        </authorList>
    </citation>
    <scope>NUCLEOTIDE SEQUENCE [LARGE SCALE GENOMIC DNA]</scope>
    <source>
        <strain evidence="1">cv. G1812</strain>
    </source>
</reference>
<dbReference type="Gramene" id="TuG1812G0600003488.01.T02">
    <property type="protein sequence ID" value="TuG1812G0600003488.01.T02"/>
    <property type="gene ID" value="TuG1812G0600003488.01"/>
</dbReference>
<sequence>GNLICTYALLDSIHIVPGNLICTYALLDRLLCRVMRAWKMAPWLATKVVSRELYTNNKDRPRESCTWSRG</sequence>
<protein>
    <submittedName>
        <fullName evidence="1">Uncharacterized protein</fullName>
    </submittedName>
</protein>
<dbReference type="EnsemblPlants" id="TuG1812G0600003488.01.T02">
    <property type="protein sequence ID" value="TuG1812G0600003488.01.T02"/>
    <property type="gene ID" value="TuG1812G0600003488.01"/>
</dbReference>
<dbReference type="AlphaFoldDB" id="A0A8R7QV16"/>
<evidence type="ECO:0000313" key="1">
    <source>
        <dbReference type="EnsemblPlants" id="TuG1812G0600003488.01.T02"/>
    </source>
</evidence>
<organism evidence="1 2">
    <name type="scientific">Triticum urartu</name>
    <name type="common">Red wild einkorn</name>
    <name type="synonym">Crithodium urartu</name>
    <dbReference type="NCBI Taxonomy" id="4572"/>
    <lineage>
        <taxon>Eukaryota</taxon>
        <taxon>Viridiplantae</taxon>
        <taxon>Streptophyta</taxon>
        <taxon>Embryophyta</taxon>
        <taxon>Tracheophyta</taxon>
        <taxon>Spermatophyta</taxon>
        <taxon>Magnoliopsida</taxon>
        <taxon>Liliopsida</taxon>
        <taxon>Poales</taxon>
        <taxon>Poaceae</taxon>
        <taxon>BOP clade</taxon>
        <taxon>Pooideae</taxon>
        <taxon>Triticodae</taxon>
        <taxon>Triticeae</taxon>
        <taxon>Triticinae</taxon>
        <taxon>Triticum</taxon>
    </lineage>
</organism>
<reference evidence="2" key="1">
    <citation type="journal article" date="2013" name="Nature">
        <title>Draft genome of the wheat A-genome progenitor Triticum urartu.</title>
        <authorList>
            <person name="Ling H.Q."/>
            <person name="Zhao S."/>
            <person name="Liu D."/>
            <person name="Wang J."/>
            <person name="Sun H."/>
            <person name="Zhang C."/>
            <person name="Fan H."/>
            <person name="Li D."/>
            <person name="Dong L."/>
            <person name="Tao Y."/>
            <person name="Gao C."/>
            <person name="Wu H."/>
            <person name="Li Y."/>
            <person name="Cui Y."/>
            <person name="Guo X."/>
            <person name="Zheng S."/>
            <person name="Wang B."/>
            <person name="Yu K."/>
            <person name="Liang Q."/>
            <person name="Yang W."/>
            <person name="Lou X."/>
            <person name="Chen J."/>
            <person name="Feng M."/>
            <person name="Jian J."/>
            <person name="Zhang X."/>
            <person name="Luo G."/>
            <person name="Jiang Y."/>
            <person name="Liu J."/>
            <person name="Wang Z."/>
            <person name="Sha Y."/>
            <person name="Zhang B."/>
            <person name="Wu H."/>
            <person name="Tang D."/>
            <person name="Shen Q."/>
            <person name="Xue P."/>
            <person name="Zou S."/>
            <person name="Wang X."/>
            <person name="Liu X."/>
            <person name="Wang F."/>
            <person name="Yang Y."/>
            <person name="An X."/>
            <person name="Dong Z."/>
            <person name="Zhang K."/>
            <person name="Zhang X."/>
            <person name="Luo M.C."/>
            <person name="Dvorak J."/>
            <person name="Tong Y."/>
            <person name="Wang J."/>
            <person name="Yang H."/>
            <person name="Li Z."/>
            <person name="Wang D."/>
            <person name="Zhang A."/>
            <person name="Wang J."/>
        </authorList>
    </citation>
    <scope>NUCLEOTIDE SEQUENCE</scope>
    <source>
        <strain evidence="2">cv. G1812</strain>
    </source>
</reference>
<evidence type="ECO:0000313" key="2">
    <source>
        <dbReference type="Proteomes" id="UP000015106"/>
    </source>
</evidence>
<accession>A0A8R7QV16</accession>
<keyword evidence="2" id="KW-1185">Reference proteome</keyword>
<reference evidence="1" key="3">
    <citation type="submission" date="2022-06" db="UniProtKB">
        <authorList>
            <consortium name="EnsemblPlants"/>
        </authorList>
    </citation>
    <scope>IDENTIFICATION</scope>
</reference>
<name>A0A8R7QV16_TRIUA</name>
<dbReference type="Proteomes" id="UP000015106">
    <property type="component" value="Chromosome 6"/>
</dbReference>
<proteinExistence type="predicted"/>